<sequence>MKNKLLMSLVLVCAFLGMAGAHTVHAANTGAKFTVSPVYPANQADKTLGYFQLETPADSKGSLQVNVANLDPDKTRVFKVTPVAATTSDAGQINYTPSSAKPDASAQYVVTQFLTRSVTITLAPKTQKTVTFAYQIPKDGFKGTLLGSIYVLDTSSGEQKSKGFALNNRFAMALGLSMTMNRDQVVAPDLKLGTVKAQTHQNKPVVAARLRNVKPSYFRNMIVDAKITKTGQSDSLYAGKLADGSMAPNSNFNFLIGTNGKAIPAGNYVYHMTVKATGRTWRFTRAFTVSPEQHAKIAGEIGEKPSSHLWYWLIGIAILLLLALVAWLFYLLGKRRREQDENEEDDR</sequence>
<gene>
    <name evidence="5" type="ORF">Lpl14_09015</name>
</gene>
<keyword evidence="1" id="KW-1133">Transmembrane helix</keyword>
<evidence type="ECO:0000313" key="5">
    <source>
        <dbReference type="EMBL" id="EPC64687.1"/>
    </source>
</evidence>
<evidence type="ECO:0000256" key="1">
    <source>
        <dbReference type="SAM" id="Phobius"/>
    </source>
</evidence>
<feature type="signal peptide" evidence="2">
    <location>
        <begin position="1"/>
        <end position="26"/>
    </location>
</feature>
<keyword evidence="1" id="KW-0812">Transmembrane</keyword>
<accession>A0A829GV13</accession>
<evidence type="ECO:0008006" key="7">
    <source>
        <dbReference type="Google" id="ProtNLM"/>
    </source>
</evidence>
<proteinExistence type="predicted"/>
<dbReference type="RefSeq" id="WP_016373032.1">
    <property type="nucleotide sequence ID" value="NZ_ANKB01000029.1"/>
</dbReference>
<keyword evidence="2" id="KW-0732">Signal</keyword>
<comment type="caution">
    <text evidence="5">The sequence shown here is derived from an EMBL/GenBank/DDBJ whole genome shotgun (WGS) entry which is preliminary data.</text>
</comment>
<feature type="chain" id="PRO_5032314761" description="Cell surface protein" evidence="2">
    <location>
        <begin position="27"/>
        <end position="347"/>
    </location>
</feature>
<organism evidence="5 6">
    <name type="scientific">Lacticaseibacillus paracasei subsp. tolerans Lpl14</name>
    <dbReference type="NCBI Taxonomy" id="1256229"/>
    <lineage>
        <taxon>Bacteria</taxon>
        <taxon>Bacillati</taxon>
        <taxon>Bacillota</taxon>
        <taxon>Bacilli</taxon>
        <taxon>Lactobacillales</taxon>
        <taxon>Lactobacillaceae</taxon>
        <taxon>Lacticaseibacillus</taxon>
    </lineage>
</organism>
<feature type="domain" description="WxL Interacting Protein peptidoglycan binding" evidence="3">
    <location>
        <begin position="33"/>
        <end position="151"/>
    </location>
</feature>
<name>A0A829GV13_LACPA</name>
<keyword evidence="1" id="KW-0472">Membrane</keyword>
<dbReference type="EMBL" id="ANKB01000029">
    <property type="protein sequence ID" value="EPC64687.1"/>
    <property type="molecule type" value="Genomic_DNA"/>
</dbReference>
<dbReference type="Pfam" id="PF06030">
    <property type="entry name" value="WxLIP_PGBD"/>
    <property type="match status" value="1"/>
</dbReference>
<dbReference type="InterPro" id="IPR021759">
    <property type="entry name" value="WxLIP_HBD"/>
</dbReference>
<dbReference type="InterPro" id="IPR010317">
    <property type="entry name" value="WxLIP_PGBD"/>
</dbReference>
<dbReference type="AlphaFoldDB" id="A0A829GV13"/>
<evidence type="ECO:0000259" key="3">
    <source>
        <dbReference type="Pfam" id="PF06030"/>
    </source>
</evidence>
<evidence type="ECO:0000256" key="2">
    <source>
        <dbReference type="SAM" id="SignalP"/>
    </source>
</evidence>
<feature type="domain" description="WxL Interacting Protein host binding" evidence="4">
    <location>
        <begin position="162"/>
        <end position="297"/>
    </location>
</feature>
<dbReference type="Pfam" id="PF11797">
    <property type="entry name" value="WxLIP_HBD"/>
    <property type="match status" value="1"/>
</dbReference>
<dbReference type="Proteomes" id="UP000014285">
    <property type="component" value="Unassembled WGS sequence"/>
</dbReference>
<feature type="transmembrane region" description="Helical" evidence="1">
    <location>
        <begin position="309"/>
        <end position="332"/>
    </location>
</feature>
<reference evidence="5 6" key="1">
    <citation type="journal article" date="2013" name="PLoS ONE">
        <title>Lactobacillus paracasei comparative genomics: towards species pan-genome definition and exploitation of diversity.</title>
        <authorList>
            <person name="Smokvina T."/>
            <person name="Wels M."/>
            <person name="Polka J."/>
            <person name="Chervaux C."/>
            <person name="Brisse S."/>
            <person name="Boekhorst J."/>
            <person name="van Hylckama Vlieg J.E."/>
            <person name="Siezen R.J."/>
        </authorList>
    </citation>
    <scope>NUCLEOTIDE SEQUENCE [LARGE SCALE GENOMIC DNA]</scope>
    <source>
        <strain evidence="5 6">Lpl14</strain>
    </source>
</reference>
<evidence type="ECO:0000259" key="4">
    <source>
        <dbReference type="Pfam" id="PF11797"/>
    </source>
</evidence>
<evidence type="ECO:0000313" key="6">
    <source>
        <dbReference type="Proteomes" id="UP000014285"/>
    </source>
</evidence>
<protein>
    <recommendedName>
        <fullName evidence="7">Cell surface protein</fullName>
    </recommendedName>
</protein>